<dbReference type="HOGENOM" id="CLU_001570_14_11_1"/>
<evidence type="ECO:0000256" key="1">
    <source>
        <dbReference type="ARBA" id="ARBA00001971"/>
    </source>
</evidence>
<proteinExistence type="inferred from homology"/>
<dbReference type="GO" id="GO:0005506">
    <property type="term" value="F:iron ion binding"/>
    <property type="evidence" value="ECO:0007669"/>
    <property type="project" value="InterPro"/>
</dbReference>
<comment type="similarity">
    <text evidence="2 9">Belongs to the cytochrome P450 family.</text>
</comment>
<dbReference type="InterPro" id="IPR050121">
    <property type="entry name" value="Cytochrome_P450_monoxygenase"/>
</dbReference>
<dbReference type="InterPro" id="IPR001128">
    <property type="entry name" value="Cyt_P450"/>
</dbReference>
<dbReference type="GO" id="GO:0020037">
    <property type="term" value="F:heme binding"/>
    <property type="evidence" value="ECO:0007669"/>
    <property type="project" value="InterPro"/>
</dbReference>
<evidence type="ECO:0000256" key="5">
    <source>
        <dbReference type="ARBA" id="ARBA00023002"/>
    </source>
</evidence>
<dbReference type="OMA" id="GFICKEQ"/>
<dbReference type="PRINTS" id="PR00463">
    <property type="entry name" value="EP450I"/>
</dbReference>
<dbReference type="PRINTS" id="PR00385">
    <property type="entry name" value="P450"/>
</dbReference>
<keyword evidence="5 9" id="KW-0560">Oxidoreductase</keyword>
<evidence type="ECO:0000256" key="6">
    <source>
        <dbReference type="ARBA" id="ARBA00023004"/>
    </source>
</evidence>
<keyword evidence="4 8" id="KW-0479">Metal-binding</keyword>
<dbReference type="InterPro" id="IPR017972">
    <property type="entry name" value="Cyt_P450_CS"/>
</dbReference>
<dbReference type="STRING" id="535722.E4UXN5"/>
<evidence type="ECO:0000256" key="2">
    <source>
        <dbReference type="ARBA" id="ARBA00010617"/>
    </source>
</evidence>
<dbReference type="InterPro" id="IPR036396">
    <property type="entry name" value="Cyt_P450_sf"/>
</dbReference>
<evidence type="ECO:0000256" key="4">
    <source>
        <dbReference type="ARBA" id="ARBA00022723"/>
    </source>
</evidence>
<dbReference type="eggNOG" id="KOG0158">
    <property type="taxonomic scope" value="Eukaryota"/>
</dbReference>
<evidence type="ECO:0000256" key="8">
    <source>
        <dbReference type="PIRSR" id="PIRSR602401-1"/>
    </source>
</evidence>
<dbReference type="Gene3D" id="1.10.630.10">
    <property type="entry name" value="Cytochrome P450"/>
    <property type="match status" value="1"/>
</dbReference>
<dbReference type="GeneID" id="10027610"/>
<evidence type="ECO:0000256" key="7">
    <source>
        <dbReference type="ARBA" id="ARBA00023033"/>
    </source>
</evidence>
<dbReference type="OrthoDB" id="1470350at2759"/>
<dbReference type="RefSeq" id="XP_003172341.1">
    <property type="nucleotide sequence ID" value="XM_003172293.1"/>
</dbReference>
<dbReference type="VEuPathDB" id="FungiDB:MGYG_04930"/>
<evidence type="ECO:0000313" key="11">
    <source>
        <dbReference type="Proteomes" id="UP000002669"/>
    </source>
</evidence>
<name>E4UXN5_ARTGP</name>
<keyword evidence="3 8" id="KW-0349">Heme</keyword>
<dbReference type="GO" id="GO:0004497">
    <property type="term" value="F:monooxygenase activity"/>
    <property type="evidence" value="ECO:0007669"/>
    <property type="project" value="UniProtKB-KW"/>
</dbReference>
<dbReference type="PANTHER" id="PTHR24305:SF237">
    <property type="entry name" value="CYTOCHROME P450 MONOOXYGENASE ATNE-RELATED"/>
    <property type="match status" value="1"/>
</dbReference>
<gene>
    <name evidence="10" type="ORF">MGYG_04930</name>
</gene>
<evidence type="ECO:0000256" key="9">
    <source>
        <dbReference type="RuleBase" id="RU000461"/>
    </source>
</evidence>
<sequence>MEKILLIPWLWPTNPNSQTEYHLSLWVILTALVALLYLSPVAKYPGPLLAKFTSLPIVYHAWKGDIHLDLWMCHLKYGPVVRYSPSFVSFNTSISLHEIYGMGSNAWKHHQFEALSPRAQNLVTLHDKKTHAKRRRLIGRSFTDTYIKTFENRMLYHINSFCESIDLLPLQQHTGGWKREIKMSDWCSYLTFDINMDFIFGSDYSLLKSSKYRYILNDIEDASTRNAVLIYMPHLAVGGLHRKIFPRAVKGTRSFWRFIKSAISDHSEPMKRKCVVSNILQLTNASSESPLSTDTMQSESGGLAIAGLDTTATAMASVFFYLSRNQHAYEKLASEIRSSFSSADEIQLGPTLHQCKYLDACINECLRITPPIGSCLWREVGKGGITVDNNFIPEGFSVGTSIYSIHHNEGYFSRPHEFIPERWMVDEQDTQKAAQVAIAKAAFAPFSIGPRGCIGRPLVNSTLKLAIAMLIWKYDFRLADGVAGGKGAGHPLGGRGRTNPMEFQVLDRIMSIVDGPMIQFRHRT</sequence>
<dbReference type="CDD" id="cd11061">
    <property type="entry name" value="CYP67-like"/>
    <property type="match status" value="1"/>
</dbReference>
<dbReference type="GO" id="GO:0016705">
    <property type="term" value="F:oxidoreductase activity, acting on paired donors, with incorporation or reduction of molecular oxygen"/>
    <property type="evidence" value="ECO:0007669"/>
    <property type="project" value="InterPro"/>
</dbReference>
<dbReference type="EMBL" id="DS989825">
    <property type="protein sequence ID" value="EFR01930.1"/>
    <property type="molecule type" value="Genomic_DNA"/>
</dbReference>
<organism evidence="11">
    <name type="scientific">Arthroderma gypseum (strain ATCC MYA-4604 / CBS 118893)</name>
    <name type="common">Microsporum gypseum</name>
    <dbReference type="NCBI Taxonomy" id="535722"/>
    <lineage>
        <taxon>Eukaryota</taxon>
        <taxon>Fungi</taxon>
        <taxon>Dikarya</taxon>
        <taxon>Ascomycota</taxon>
        <taxon>Pezizomycotina</taxon>
        <taxon>Eurotiomycetes</taxon>
        <taxon>Eurotiomycetidae</taxon>
        <taxon>Onygenales</taxon>
        <taxon>Arthrodermataceae</taxon>
        <taxon>Nannizzia</taxon>
    </lineage>
</organism>
<dbReference type="PROSITE" id="PS00086">
    <property type="entry name" value="CYTOCHROME_P450"/>
    <property type="match status" value="1"/>
</dbReference>
<accession>E4UXN5</accession>
<evidence type="ECO:0000256" key="3">
    <source>
        <dbReference type="ARBA" id="ARBA00022617"/>
    </source>
</evidence>
<protein>
    <submittedName>
        <fullName evidence="10">Isotrichodermin C-15 hydroxylase</fullName>
    </submittedName>
</protein>
<evidence type="ECO:0000313" key="10">
    <source>
        <dbReference type="EMBL" id="EFR01930.1"/>
    </source>
</evidence>
<dbReference type="Proteomes" id="UP000002669">
    <property type="component" value="Unassembled WGS sequence"/>
</dbReference>
<dbReference type="PANTHER" id="PTHR24305">
    <property type="entry name" value="CYTOCHROME P450"/>
    <property type="match status" value="1"/>
</dbReference>
<keyword evidence="7 9" id="KW-0503">Monooxygenase</keyword>
<dbReference type="SUPFAM" id="SSF48264">
    <property type="entry name" value="Cytochrome P450"/>
    <property type="match status" value="1"/>
</dbReference>
<dbReference type="Pfam" id="PF00067">
    <property type="entry name" value="p450"/>
    <property type="match status" value="1"/>
</dbReference>
<keyword evidence="11" id="KW-1185">Reference proteome</keyword>
<feature type="binding site" description="axial binding residue" evidence="8">
    <location>
        <position position="453"/>
    </location>
    <ligand>
        <name>heme</name>
        <dbReference type="ChEBI" id="CHEBI:30413"/>
    </ligand>
    <ligandPart>
        <name>Fe</name>
        <dbReference type="ChEBI" id="CHEBI:18248"/>
    </ligandPart>
</feature>
<keyword evidence="6 8" id="KW-0408">Iron</keyword>
<comment type="cofactor">
    <cofactor evidence="1 8">
        <name>heme</name>
        <dbReference type="ChEBI" id="CHEBI:30413"/>
    </cofactor>
</comment>
<dbReference type="InterPro" id="IPR002401">
    <property type="entry name" value="Cyt_P450_E_grp-I"/>
</dbReference>
<reference evidence="11" key="1">
    <citation type="journal article" date="2012" name="MBio">
        <title>Comparative genome analysis of Trichophyton rubrum and related dermatophytes reveals candidate genes involved in infection.</title>
        <authorList>
            <person name="Martinez D.A."/>
            <person name="Oliver B.G."/>
            <person name="Graeser Y."/>
            <person name="Goldberg J.M."/>
            <person name="Li W."/>
            <person name="Martinez-Rossi N.M."/>
            <person name="Monod M."/>
            <person name="Shelest E."/>
            <person name="Barton R.C."/>
            <person name="Birch E."/>
            <person name="Brakhage A.A."/>
            <person name="Chen Z."/>
            <person name="Gurr S.J."/>
            <person name="Heiman D."/>
            <person name="Heitman J."/>
            <person name="Kosti I."/>
            <person name="Rossi A."/>
            <person name="Saif S."/>
            <person name="Samalova M."/>
            <person name="Saunders C.W."/>
            <person name="Shea T."/>
            <person name="Summerbell R.C."/>
            <person name="Xu J."/>
            <person name="Young S."/>
            <person name="Zeng Q."/>
            <person name="Birren B.W."/>
            <person name="Cuomo C.A."/>
            <person name="White T.C."/>
        </authorList>
    </citation>
    <scope>NUCLEOTIDE SEQUENCE [LARGE SCALE GENOMIC DNA]</scope>
    <source>
        <strain evidence="11">ATCC MYA-4604 / CBS 118893</strain>
    </source>
</reference>
<dbReference type="AlphaFoldDB" id="E4UXN5"/>
<dbReference type="InParanoid" id="E4UXN5"/>